<dbReference type="GeneID" id="89451826"/>
<accession>A3U4D5</accession>
<proteinExistence type="predicted"/>
<dbReference type="HOGENOM" id="CLU_071472_5_0_10"/>
<gene>
    <name evidence="1" type="ordered locus">CA2559_00065</name>
</gene>
<dbReference type="Pfam" id="PF02482">
    <property type="entry name" value="Ribosomal_S30AE"/>
    <property type="match status" value="1"/>
</dbReference>
<dbReference type="SUPFAM" id="SSF69754">
    <property type="entry name" value="Ribosome binding protein Y (YfiA homologue)"/>
    <property type="match status" value="1"/>
</dbReference>
<dbReference type="InterPro" id="IPR003489">
    <property type="entry name" value="RHF/RaiA"/>
</dbReference>
<dbReference type="CDD" id="cd00552">
    <property type="entry name" value="RaiA"/>
    <property type="match status" value="1"/>
</dbReference>
<dbReference type="AlphaFoldDB" id="A3U4D5"/>
<sequence>MKVNVQSVNFNVDQKLVVFIQEKLDKLEQFYDKIIFADVFLKVQHTSEKENKITEVLLSIPGDELMVKKNTKTFEEGIDECERALQRQLIKKKEKINAHSNKKIA</sequence>
<dbReference type="KEGG" id="cat:CA2559_00065"/>
<dbReference type="InterPro" id="IPR036567">
    <property type="entry name" value="RHF-like"/>
</dbReference>
<dbReference type="OrthoDB" id="9808702at2"/>
<protein>
    <submittedName>
        <fullName evidence="1">Putative sigma(54) modulation protein</fullName>
    </submittedName>
</protein>
<evidence type="ECO:0000313" key="1">
    <source>
        <dbReference type="EMBL" id="EAP87102.1"/>
    </source>
</evidence>
<evidence type="ECO:0000313" key="2">
    <source>
        <dbReference type="Proteomes" id="UP000002297"/>
    </source>
</evidence>
<dbReference type="EMBL" id="CP002046">
    <property type="protein sequence ID" value="EAP87102.1"/>
    <property type="molecule type" value="Genomic_DNA"/>
</dbReference>
<keyword evidence="2" id="KW-1185">Reference proteome</keyword>
<organism evidence="1 2">
    <name type="scientific">Croceibacter atlanticus (strain ATCC BAA-628 / JCM 21780 / CIP 108009 / IAM 15332 / KCTC 12090 / HTCC2559)</name>
    <dbReference type="NCBI Taxonomy" id="216432"/>
    <lineage>
        <taxon>Bacteria</taxon>
        <taxon>Pseudomonadati</taxon>
        <taxon>Bacteroidota</taxon>
        <taxon>Flavobacteriia</taxon>
        <taxon>Flavobacteriales</taxon>
        <taxon>Flavobacteriaceae</taxon>
        <taxon>Croceibacter</taxon>
    </lineage>
</organism>
<reference evidence="1 2" key="1">
    <citation type="journal article" date="2010" name="J. Bacteriol.">
        <title>The complete genome sequence of Croceibacter atlanticus HTCC2559T.</title>
        <authorList>
            <person name="Oh H.M."/>
            <person name="Kang I."/>
            <person name="Ferriera S."/>
            <person name="Giovannoni S.J."/>
            <person name="Cho J.C."/>
        </authorList>
    </citation>
    <scope>NUCLEOTIDE SEQUENCE [LARGE SCALE GENOMIC DNA]</scope>
    <source>
        <strain evidence="2">ATCC BAA-628 / HTCC2559 / KCTC 12090</strain>
    </source>
</reference>
<dbReference type="Gene3D" id="3.30.160.100">
    <property type="entry name" value="Ribosome hibernation promotion factor-like"/>
    <property type="match status" value="1"/>
</dbReference>
<dbReference type="STRING" id="216432.CA2559_00065"/>
<dbReference type="RefSeq" id="WP_013185784.1">
    <property type="nucleotide sequence ID" value="NC_014230.1"/>
</dbReference>
<name>A3U4D5_CROAH</name>
<dbReference type="NCBIfam" id="TIGR00741">
    <property type="entry name" value="yfiA"/>
    <property type="match status" value="1"/>
</dbReference>
<dbReference type="Proteomes" id="UP000002297">
    <property type="component" value="Chromosome"/>
</dbReference>
<dbReference type="eggNOG" id="COG1544">
    <property type="taxonomic scope" value="Bacteria"/>
</dbReference>